<feature type="compositionally biased region" description="Basic and acidic residues" evidence="1">
    <location>
        <begin position="341"/>
        <end position="352"/>
    </location>
</feature>
<feature type="region of interest" description="Disordered" evidence="1">
    <location>
        <begin position="338"/>
        <end position="391"/>
    </location>
</feature>
<evidence type="ECO:0000313" key="3">
    <source>
        <dbReference type="EMBL" id="QHU14483.1"/>
    </source>
</evidence>
<dbReference type="AlphaFoldDB" id="A0A6C0KAR1"/>
<feature type="region of interest" description="Disordered" evidence="1">
    <location>
        <begin position="412"/>
        <end position="448"/>
    </location>
</feature>
<dbReference type="EMBL" id="MN740841">
    <property type="protein sequence ID" value="QHU14483.1"/>
    <property type="molecule type" value="Genomic_DNA"/>
</dbReference>
<reference evidence="3" key="1">
    <citation type="journal article" date="2020" name="Nature">
        <title>Giant virus diversity and host interactions through global metagenomics.</title>
        <authorList>
            <person name="Schulz F."/>
            <person name="Roux S."/>
            <person name="Paez-Espino D."/>
            <person name="Jungbluth S."/>
            <person name="Walsh D.A."/>
            <person name="Denef V.J."/>
            <person name="McMahon K.D."/>
            <person name="Konstantinidis K.T."/>
            <person name="Eloe-Fadrosh E.A."/>
            <person name="Kyrpides N.C."/>
            <person name="Woyke T."/>
        </authorList>
    </citation>
    <scope>NUCLEOTIDE SEQUENCE</scope>
    <source>
        <strain evidence="3">GVMAG-S-1102113-118</strain>
    </source>
</reference>
<proteinExistence type="predicted"/>
<keyword evidence="2" id="KW-1133">Transmembrane helix</keyword>
<protein>
    <submittedName>
        <fullName evidence="3">Uncharacterized protein</fullName>
    </submittedName>
</protein>
<feature type="compositionally biased region" description="Polar residues" evidence="1">
    <location>
        <begin position="434"/>
        <end position="448"/>
    </location>
</feature>
<feature type="compositionally biased region" description="Polar residues" evidence="1">
    <location>
        <begin position="275"/>
        <end position="290"/>
    </location>
</feature>
<dbReference type="PROSITE" id="PS50096">
    <property type="entry name" value="IQ"/>
    <property type="match status" value="1"/>
</dbReference>
<evidence type="ECO:0000256" key="2">
    <source>
        <dbReference type="SAM" id="Phobius"/>
    </source>
</evidence>
<feature type="transmembrane region" description="Helical" evidence="2">
    <location>
        <begin position="188"/>
        <end position="206"/>
    </location>
</feature>
<feature type="region of interest" description="Disordered" evidence="1">
    <location>
        <begin position="242"/>
        <end position="324"/>
    </location>
</feature>
<feature type="compositionally biased region" description="Basic residues" evidence="1">
    <location>
        <begin position="242"/>
        <end position="252"/>
    </location>
</feature>
<feature type="transmembrane region" description="Helical" evidence="2">
    <location>
        <begin position="18"/>
        <end position="36"/>
    </location>
</feature>
<keyword evidence="2" id="KW-0812">Transmembrane</keyword>
<feature type="compositionally biased region" description="Polar residues" evidence="1">
    <location>
        <begin position="300"/>
        <end position="314"/>
    </location>
</feature>
<keyword evidence="2" id="KW-0472">Membrane</keyword>
<sequence length="448" mass="48690">MSTEEENKKNSRDLDRRGFWWLFGLLALWSLLSWFSNNNNVSITSWWGWGSLLPWPTLNAGPWSNGSVEILNMFGVGIMIGGLSWYTIYEQNQPDIHINKNTVWSEIMRLLTVFTITNITGYYIWAGGYQGPKNTILVSHTTKWKVLGCIFLLFFGVCVTLLLAEISKGNNVMKRDRKMTDKAARAQYAQISVVSGSILALFAYIFRDTIMARLVSDPPEGILAQYRRPGRTTAVTNMQRRIRGRQARRTAAHVKEQARRTAAQQRAAPAELQASASGTASAELQASASETEGAGETAGVSGTASAELQASASETEGAGETAGVSGTADLAQAQVQAAADRAQEATQAERRTTVPALNVRIRGTRRRAAAPGTIRPIQGPPGDTTTRRRTRGQIEIDQQGVIDIADDMALNDLGNDLVPQTTGPPPQPERLVASGSTRRGTPARSSSA</sequence>
<evidence type="ECO:0000256" key="1">
    <source>
        <dbReference type="SAM" id="MobiDB-lite"/>
    </source>
</evidence>
<feature type="transmembrane region" description="Helical" evidence="2">
    <location>
        <begin position="70"/>
        <end position="88"/>
    </location>
</feature>
<accession>A0A6C0KAR1</accession>
<feature type="transmembrane region" description="Helical" evidence="2">
    <location>
        <begin position="108"/>
        <end position="125"/>
    </location>
</feature>
<feature type="transmembrane region" description="Helical" evidence="2">
    <location>
        <begin position="145"/>
        <end position="167"/>
    </location>
</feature>
<name>A0A6C0KAR1_9ZZZZ</name>
<organism evidence="3">
    <name type="scientific">viral metagenome</name>
    <dbReference type="NCBI Taxonomy" id="1070528"/>
    <lineage>
        <taxon>unclassified sequences</taxon>
        <taxon>metagenomes</taxon>
        <taxon>organismal metagenomes</taxon>
    </lineage>
</organism>
<feature type="compositionally biased region" description="Low complexity" evidence="1">
    <location>
        <begin position="260"/>
        <end position="274"/>
    </location>
</feature>